<dbReference type="PANTHER" id="PTHR30572:SF18">
    <property type="entry name" value="ABC-TYPE MACROLIDE FAMILY EXPORT SYSTEM PERMEASE COMPONENT 2"/>
    <property type="match status" value="1"/>
</dbReference>
<feature type="domain" description="MacB-like periplasmic core" evidence="8">
    <location>
        <begin position="20"/>
        <end position="250"/>
    </location>
</feature>
<accession>A0A6P1WC35</accession>
<feature type="domain" description="ABC3 transporter permease C-terminal" evidence="7">
    <location>
        <begin position="700"/>
        <end position="812"/>
    </location>
</feature>
<proteinExistence type="predicted"/>
<comment type="subcellular location">
    <subcellularLocation>
        <location evidence="1">Cell membrane</location>
        <topology evidence="1">Multi-pass membrane protein</topology>
    </subcellularLocation>
</comment>
<dbReference type="InterPro" id="IPR025857">
    <property type="entry name" value="MacB_PCD"/>
</dbReference>
<dbReference type="PANTHER" id="PTHR30572">
    <property type="entry name" value="MEMBRANE COMPONENT OF TRANSPORTER-RELATED"/>
    <property type="match status" value="1"/>
</dbReference>
<evidence type="ECO:0000256" key="4">
    <source>
        <dbReference type="ARBA" id="ARBA00022989"/>
    </source>
</evidence>
<dbReference type="InterPro" id="IPR003838">
    <property type="entry name" value="ABC3_permease_C"/>
</dbReference>
<feature type="domain" description="MacB-like periplasmic core" evidence="8">
    <location>
        <begin position="478"/>
        <end position="663"/>
    </location>
</feature>
<evidence type="ECO:0000313" key="9">
    <source>
        <dbReference type="EMBL" id="QHW01337.1"/>
    </source>
</evidence>
<feature type="transmembrane region" description="Helical" evidence="6">
    <location>
        <begin position="21"/>
        <end position="43"/>
    </location>
</feature>
<feature type="transmembrane region" description="Helical" evidence="6">
    <location>
        <begin position="350"/>
        <end position="371"/>
    </location>
</feature>
<evidence type="ECO:0000256" key="6">
    <source>
        <dbReference type="SAM" id="Phobius"/>
    </source>
</evidence>
<dbReference type="GO" id="GO:0005886">
    <property type="term" value="C:plasma membrane"/>
    <property type="evidence" value="ECO:0007669"/>
    <property type="project" value="UniProtKB-SubCell"/>
</dbReference>
<feature type="transmembrane region" description="Helical" evidence="6">
    <location>
        <begin position="294"/>
        <end position="316"/>
    </location>
</feature>
<dbReference type="Pfam" id="PF12704">
    <property type="entry name" value="MacB_PCD"/>
    <property type="match status" value="2"/>
</dbReference>
<dbReference type="Proteomes" id="UP000464577">
    <property type="component" value="Chromosome"/>
</dbReference>
<reference evidence="9 10" key="1">
    <citation type="submission" date="2019-11" db="EMBL/GenBank/DDBJ databases">
        <title>Spirosoma endbachense sp. nov., isolated from a natural salt meadow.</title>
        <authorList>
            <person name="Rojas J."/>
            <person name="Ambika Manirajan B."/>
            <person name="Ratering S."/>
            <person name="Suarez C."/>
            <person name="Geissler-Plaum R."/>
            <person name="Schnell S."/>
        </authorList>
    </citation>
    <scope>NUCLEOTIDE SEQUENCE [LARGE SCALE GENOMIC DNA]</scope>
    <source>
        <strain evidence="9 10">I-24</strain>
    </source>
</reference>
<dbReference type="AlphaFoldDB" id="A0A6P1WC35"/>
<keyword evidence="3 6" id="KW-0812">Transmembrane</keyword>
<evidence type="ECO:0000256" key="3">
    <source>
        <dbReference type="ARBA" id="ARBA00022692"/>
    </source>
</evidence>
<evidence type="ECO:0000259" key="8">
    <source>
        <dbReference type="Pfam" id="PF12704"/>
    </source>
</evidence>
<gene>
    <name evidence="9" type="ORF">GJR95_16610</name>
</gene>
<keyword evidence="10" id="KW-1185">Reference proteome</keyword>
<feature type="transmembrane region" description="Helical" evidence="6">
    <location>
        <begin position="783"/>
        <end position="803"/>
    </location>
</feature>
<evidence type="ECO:0000259" key="7">
    <source>
        <dbReference type="Pfam" id="PF02687"/>
    </source>
</evidence>
<feature type="transmembrane region" description="Helical" evidence="6">
    <location>
        <begin position="697"/>
        <end position="721"/>
    </location>
</feature>
<name>A0A6P1WC35_9BACT</name>
<dbReference type="KEGG" id="senf:GJR95_16610"/>
<feature type="transmembrane region" description="Helical" evidence="6">
    <location>
        <begin position="443"/>
        <end position="462"/>
    </location>
</feature>
<dbReference type="GO" id="GO:0022857">
    <property type="term" value="F:transmembrane transporter activity"/>
    <property type="evidence" value="ECO:0007669"/>
    <property type="project" value="TreeGrafter"/>
</dbReference>
<keyword evidence="5 6" id="KW-0472">Membrane</keyword>
<dbReference type="Pfam" id="PF02687">
    <property type="entry name" value="FtsX"/>
    <property type="match status" value="2"/>
</dbReference>
<evidence type="ECO:0000313" key="10">
    <source>
        <dbReference type="Proteomes" id="UP000464577"/>
    </source>
</evidence>
<dbReference type="InterPro" id="IPR050250">
    <property type="entry name" value="Macrolide_Exporter_MacB"/>
</dbReference>
<dbReference type="EMBL" id="CP045997">
    <property type="protein sequence ID" value="QHW01337.1"/>
    <property type="molecule type" value="Genomic_DNA"/>
</dbReference>
<feature type="transmembrane region" description="Helical" evidence="6">
    <location>
        <begin position="391"/>
        <end position="412"/>
    </location>
</feature>
<keyword evidence="2" id="KW-1003">Cell membrane</keyword>
<evidence type="ECO:0000256" key="5">
    <source>
        <dbReference type="ARBA" id="ARBA00023136"/>
    </source>
</evidence>
<evidence type="ECO:0000256" key="1">
    <source>
        <dbReference type="ARBA" id="ARBA00004651"/>
    </source>
</evidence>
<keyword evidence="4 6" id="KW-1133">Transmembrane helix</keyword>
<organism evidence="9 10">
    <name type="scientific">Spirosoma endbachense</name>
    <dbReference type="NCBI Taxonomy" id="2666025"/>
    <lineage>
        <taxon>Bacteria</taxon>
        <taxon>Pseudomonadati</taxon>
        <taxon>Bacteroidota</taxon>
        <taxon>Cytophagia</taxon>
        <taxon>Cytophagales</taxon>
        <taxon>Cytophagaceae</taxon>
        <taxon>Spirosoma</taxon>
    </lineage>
</organism>
<feature type="domain" description="ABC3 transporter permease C-terminal" evidence="7">
    <location>
        <begin position="300"/>
        <end position="414"/>
    </location>
</feature>
<evidence type="ECO:0000256" key="2">
    <source>
        <dbReference type="ARBA" id="ARBA00022475"/>
    </source>
</evidence>
<sequence length="820" mass="92408">MIRNYLKIAWRNLAKNRVFSLINIFGLAIGMTTCLLILEVVSFQLSFDTFHTNANHIYRVVNDRYQQGKLIQHGTITYSGVGKAMKDDFPDEVLTHSRVVKWGDMVLDVNNTKHKASKIAVDNSFLSMFSFPLLAGDKKSVLVAPNTIVLTERLAKRMFGIKNNDYQSILGKTVKIDNSPNPYKLTGVCSDIPENSHLDFDFLMSYSSLYSGGNFNYKEADYNFTDSDFWHYIQLKPNIDYRAVQAKLDAFSKRHFQGNAVSGSDEKFYLQPLSEVHLYSDFEYEIGKVANGQMVWGLFAIAVFMIVIAWINYVNLSTAKAVERAKEVGIRKVAGSQRGQLIRQFLIESFGLNLIALILTLLFLAVSQTGFNRLTNLPLSLANLFNQSLTIPYFPFYLLLAFGLGVVLSGYYPAFILSSFQPLAVLKGKFMTTTKGITVRKSLVVFQFTATIFLLFASIVMFRQLKFMSEKDLGIHFSQILSVTAPSLASNDSSRVIRAETFKQSLKQIGGVMEVAYTDREIGGDMARTFDVQNVGGDKNTKLTMRHFGVSREFLSVYQVKLLAGRNFVFTDYNYKFDLLHNVILNQKAIKQLGYSKPDDAIGKQLKLFGRNWDIVGVVDNFHQKGLRSAVDPLILIPTYSTSFPISVKVETQNLEATLAAIKSVYKSFFPQDIFGYAFVDERFNQQYNNDQLLGEALLLFSGLLIFVACLGLFGLSFFVINQRTKEIGVRKVLGASVMSITALVSKDFLKLVVIAMVIATPIGWYTMRRWLNDFAYKIDIEWWMFGLAGLLAMGIALLTVSFQSIKAALLNPVKSLRTE</sequence>
<feature type="transmembrane region" description="Helical" evidence="6">
    <location>
        <begin position="749"/>
        <end position="768"/>
    </location>
</feature>
<protein>
    <submittedName>
        <fullName evidence="9">FtsX-like permease family protein</fullName>
    </submittedName>
</protein>